<dbReference type="PANTHER" id="PTHR44329:SF291">
    <property type="entry name" value="PROTEIN KINASE DOMAIN-CONTAINING PROTEIN"/>
    <property type="match status" value="1"/>
</dbReference>
<organism evidence="2 3">
    <name type="scientific">Massilia eburnea</name>
    <dbReference type="NCBI Taxonomy" id="1776165"/>
    <lineage>
        <taxon>Bacteria</taxon>
        <taxon>Pseudomonadati</taxon>
        <taxon>Pseudomonadota</taxon>
        <taxon>Betaproteobacteria</taxon>
        <taxon>Burkholderiales</taxon>
        <taxon>Oxalobacteraceae</taxon>
        <taxon>Telluria group</taxon>
        <taxon>Massilia</taxon>
    </lineage>
</organism>
<keyword evidence="2" id="KW-0418">Kinase</keyword>
<comment type="caution">
    <text evidence="2">The sequence shown here is derived from an EMBL/GenBank/DDBJ whole genome shotgun (WGS) entry which is preliminary data.</text>
</comment>
<dbReference type="EMBL" id="WNKX01000005">
    <property type="protein sequence ID" value="MTW10742.1"/>
    <property type="molecule type" value="Genomic_DNA"/>
</dbReference>
<dbReference type="InterPro" id="IPR000719">
    <property type="entry name" value="Prot_kinase_dom"/>
</dbReference>
<dbReference type="Gene3D" id="1.10.510.10">
    <property type="entry name" value="Transferase(Phosphotransferase) domain 1"/>
    <property type="match status" value="1"/>
</dbReference>
<accession>A0A6L6QEE0</accession>
<keyword evidence="3" id="KW-1185">Reference proteome</keyword>
<dbReference type="GO" id="GO:0004674">
    <property type="term" value="F:protein serine/threonine kinase activity"/>
    <property type="evidence" value="ECO:0007669"/>
    <property type="project" value="TreeGrafter"/>
</dbReference>
<dbReference type="InterPro" id="IPR051681">
    <property type="entry name" value="Ser/Thr_Kinases-Pseudokinases"/>
</dbReference>
<feature type="domain" description="Protein kinase" evidence="1">
    <location>
        <begin position="1"/>
        <end position="258"/>
    </location>
</feature>
<dbReference type="PROSITE" id="PS50011">
    <property type="entry name" value="PROTEIN_KINASE_DOM"/>
    <property type="match status" value="1"/>
</dbReference>
<dbReference type="PANTHER" id="PTHR44329">
    <property type="entry name" value="SERINE/THREONINE-PROTEIN KINASE TNNI3K-RELATED"/>
    <property type="match status" value="1"/>
</dbReference>
<dbReference type="SUPFAM" id="SSF56112">
    <property type="entry name" value="Protein kinase-like (PK-like)"/>
    <property type="match status" value="1"/>
</dbReference>
<proteinExistence type="predicted"/>
<evidence type="ECO:0000313" key="2">
    <source>
        <dbReference type="EMBL" id="MTW10742.1"/>
    </source>
</evidence>
<gene>
    <name evidence="2" type="ORF">GM658_09010</name>
</gene>
<dbReference type="AlphaFoldDB" id="A0A6L6QEE0"/>
<dbReference type="InterPro" id="IPR011009">
    <property type="entry name" value="Kinase-like_dom_sf"/>
</dbReference>
<dbReference type="Pfam" id="PF00069">
    <property type="entry name" value="Pkinase"/>
    <property type="match status" value="1"/>
</dbReference>
<sequence length="348" mass="38023">MSGGFGTVIPLEDTFLRRVVLLKVMQDSANNEQLQNEVKGLCKARSRHVVEVYDVIKNEKGGITGIVLERLRGRDFLDFHEEAGSNPQLYIKILYQLACALRDLHAVGIIHRDLKLDNFKESVAGIVKLFDFGISSPDGGYKTKENKGTLTYAAPELYVAGATITPEMDIYALGVCAWALAHSKFPAQLLERPPQTSGRAPSISAVMPNVHAHVDGLHQEVVDILDACLDPNPRNRPTAKKISSLLALHLSRNKHRGLFVQGMTRVFELSAAHTSVTLKIGVLGQLKVNYDGLRFTVAEVDGSVSINNVPAEVGHVLHDSCVIGFGEAALGASRQWVTFFSSHPEVVL</sequence>
<dbReference type="Proteomes" id="UP000472320">
    <property type="component" value="Unassembled WGS sequence"/>
</dbReference>
<protein>
    <submittedName>
        <fullName evidence="2">Protein kinase</fullName>
    </submittedName>
</protein>
<dbReference type="CDD" id="cd14014">
    <property type="entry name" value="STKc_PknB_like"/>
    <property type="match status" value="1"/>
</dbReference>
<evidence type="ECO:0000313" key="3">
    <source>
        <dbReference type="Proteomes" id="UP000472320"/>
    </source>
</evidence>
<evidence type="ECO:0000259" key="1">
    <source>
        <dbReference type="PROSITE" id="PS50011"/>
    </source>
</evidence>
<dbReference type="GO" id="GO:0005524">
    <property type="term" value="F:ATP binding"/>
    <property type="evidence" value="ECO:0007669"/>
    <property type="project" value="InterPro"/>
</dbReference>
<dbReference type="SMART" id="SM00220">
    <property type="entry name" value="S_TKc"/>
    <property type="match status" value="1"/>
</dbReference>
<keyword evidence="2" id="KW-0808">Transferase</keyword>
<reference evidence="2 3" key="1">
    <citation type="submission" date="2019-11" db="EMBL/GenBank/DDBJ databases">
        <title>Type strains purchased from KCTC, JCM and DSMZ.</title>
        <authorList>
            <person name="Lu H."/>
        </authorList>
    </citation>
    <scope>NUCLEOTIDE SEQUENCE [LARGE SCALE GENOMIC DNA]</scope>
    <source>
        <strain evidence="2 3">JCM 31587</strain>
    </source>
</reference>
<name>A0A6L6QEE0_9BURK</name>
<dbReference type="OrthoDB" id="9791419at2"/>